<dbReference type="RefSeq" id="WP_110036164.1">
    <property type="nucleotide sequence ID" value="NZ_QGTL01000002.1"/>
</dbReference>
<proteinExistence type="predicted"/>
<evidence type="ECO:0000313" key="1">
    <source>
        <dbReference type="EMBL" id="PWV78946.1"/>
    </source>
</evidence>
<dbReference type="Proteomes" id="UP000246410">
    <property type="component" value="Unassembled WGS sequence"/>
</dbReference>
<keyword evidence="2" id="KW-1185">Reference proteome</keyword>
<sequence>MSTVRRFWIEFAFDRSGPLPDGPVVRLYQGVGVTGFDERDALSMVADMLPGDEPLPPVQRITPDISLADLPPLSPPYFGVPVWRGVWFPPDNLRTGPTWRPHGVAPAEERAARFGRPTPVTGLSRTWWDDIPHIGRLGTPLMWIHQPKLGRDKWDSSVDMTRILAAEDPRHGDLLREALAHMISQRPTPDEWFDPIGARFADQEQLVEYLQAFHDYLFGDRTAPIPPPGVDEQ</sequence>
<comment type="caution">
    <text evidence="1">The sequence shown here is derived from an EMBL/GenBank/DDBJ whole genome shotgun (WGS) entry which is preliminary data.</text>
</comment>
<dbReference type="EMBL" id="QGTL01000002">
    <property type="protein sequence ID" value="PWV78946.1"/>
    <property type="molecule type" value="Genomic_DNA"/>
</dbReference>
<evidence type="ECO:0000313" key="2">
    <source>
        <dbReference type="Proteomes" id="UP000246410"/>
    </source>
</evidence>
<gene>
    <name evidence="1" type="ORF">DFR69_1024</name>
</gene>
<accession>A0A317NU87</accession>
<name>A0A317NU87_9NOCA</name>
<organism evidence="1 2">
    <name type="scientific">Nocardia neocaledoniensis</name>
    <dbReference type="NCBI Taxonomy" id="236511"/>
    <lineage>
        <taxon>Bacteria</taxon>
        <taxon>Bacillati</taxon>
        <taxon>Actinomycetota</taxon>
        <taxon>Actinomycetes</taxon>
        <taxon>Mycobacteriales</taxon>
        <taxon>Nocardiaceae</taxon>
        <taxon>Nocardia</taxon>
    </lineage>
</organism>
<protein>
    <submittedName>
        <fullName evidence="1">Uncharacterized protein</fullName>
    </submittedName>
</protein>
<reference evidence="1 2" key="1">
    <citation type="submission" date="2018-05" db="EMBL/GenBank/DDBJ databases">
        <title>Genomic Encyclopedia of Type Strains, Phase IV (KMG-IV): sequencing the most valuable type-strain genomes for metagenomic binning, comparative biology and taxonomic classification.</title>
        <authorList>
            <person name="Goeker M."/>
        </authorList>
    </citation>
    <scope>NUCLEOTIDE SEQUENCE [LARGE SCALE GENOMIC DNA]</scope>
    <source>
        <strain evidence="1 2">DSM 44717</strain>
    </source>
</reference>
<dbReference type="AlphaFoldDB" id="A0A317NU87"/>